<sequence length="154" mass="16573">MAATCMQLMDAFVQAVNSLYVLFLNGWLMSMASMFDVMPSVNSYVHAVNGCLLFCLGTDGCPVIDSKCAVSARESPVFPHTGVNFIAYPITIATCHIHPARTLNRFRSGGRFTVGGLRCHCSTMGVHPVCGLTVELIDSHLLPAEGMCQGWAVS</sequence>
<accession>A0A101LVL5</accession>
<dbReference type="AlphaFoldDB" id="A0A101LVL5"/>
<dbReference type="EMBL" id="LKAM01000013">
    <property type="protein sequence ID" value="KUM46141.1"/>
    <property type="molecule type" value="Genomic_DNA"/>
</dbReference>
<keyword evidence="1" id="KW-1133">Transmembrane helix</keyword>
<organism evidence="2">
    <name type="scientific">Picea glauca</name>
    <name type="common">White spruce</name>
    <name type="synonym">Pinus glauca</name>
    <dbReference type="NCBI Taxonomy" id="3330"/>
    <lineage>
        <taxon>Eukaryota</taxon>
        <taxon>Viridiplantae</taxon>
        <taxon>Streptophyta</taxon>
        <taxon>Embryophyta</taxon>
        <taxon>Tracheophyta</taxon>
        <taxon>Spermatophyta</taxon>
        <taxon>Pinopsida</taxon>
        <taxon>Pinidae</taxon>
        <taxon>Conifers I</taxon>
        <taxon>Pinales</taxon>
        <taxon>Pinaceae</taxon>
        <taxon>Picea</taxon>
    </lineage>
</organism>
<geneLocation type="mitochondrion" evidence="2"/>
<keyword evidence="1" id="KW-0812">Transmembrane</keyword>
<reference evidence="2" key="1">
    <citation type="journal article" date="2015" name="Genome Biol. Evol.">
        <title>Organellar Genomes of White Spruce (Picea glauca): Assembly and Annotation.</title>
        <authorList>
            <person name="Jackman S.D."/>
            <person name="Warren R.L."/>
            <person name="Gibb E.A."/>
            <person name="Vandervalk B.P."/>
            <person name="Mohamadi H."/>
            <person name="Chu J."/>
            <person name="Raymond A."/>
            <person name="Pleasance S."/>
            <person name="Coope R."/>
            <person name="Wildung M.R."/>
            <person name="Ritland C.E."/>
            <person name="Bousquet J."/>
            <person name="Jones S.J."/>
            <person name="Bohlmann J."/>
            <person name="Birol I."/>
        </authorList>
    </citation>
    <scope>NUCLEOTIDE SEQUENCE [LARGE SCALE GENOMIC DNA]</scope>
    <source>
        <tissue evidence="2">Flushing bud</tissue>
    </source>
</reference>
<evidence type="ECO:0000256" key="1">
    <source>
        <dbReference type="SAM" id="Phobius"/>
    </source>
</evidence>
<proteinExistence type="predicted"/>
<comment type="caution">
    <text evidence="2">The sequence shown here is derived from an EMBL/GenBank/DDBJ whole genome shotgun (WGS) entry which is preliminary data.</text>
</comment>
<feature type="transmembrane region" description="Helical" evidence="1">
    <location>
        <begin position="12"/>
        <end position="30"/>
    </location>
</feature>
<keyword evidence="1" id="KW-0472">Membrane</keyword>
<gene>
    <name evidence="2" type="ORF">ABT39_MTgene1947</name>
</gene>
<evidence type="ECO:0000313" key="2">
    <source>
        <dbReference type="EMBL" id="KUM46141.1"/>
    </source>
</evidence>
<keyword evidence="2" id="KW-0496">Mitochondrion</keyword>
<name>A0A101LVL5_PICGL</name>
<protein>
    <submittedName>
        <fullName evidence="2">Uncharacterized protein</fullName>
    </submittedName>
</protein>